<dbReference type="InterPro" id="IPR041577">
    <property type="entry name" value="RT_RNaseH_2"/>
</dbReference>
<keyword evidence="7" id="KW-0378">Hydrolase</keyword>
<dbReference type="PANTHER" id="PTHR37984:SF5">
    <property type="entry name" value="PROTEIN NYNRIN-LIKE"/>
    <property type="match status" value="1"/>
</dbReference>
<evidence type="ECO:0000256" key="7">
    <source>
        <dbReference type="ARBA" id="ARBA00022759"/>
    </source>
</evidence>
<evidence type="ECO:0000256" key="4">
    <source>
        <dbReference type="ARBA" id="ARBA00022695"/>
    </source>
</evidence>
<protein>
    <recommendedName>
        <fullName evidence="1">RNA-directed DNA polymerase</fullName>
        <ecNumber evidence="1">2.7.7.49</ecNumber>
    </recommendedName>
</protein>
<evidence type="ECO:0000259" key="13">
    <source>
        <dbReference type="PROSITE" id="PS50878"/>
    </source>
</evidence>
<keyword evidence="10" id="KW-0862">Zinc</keyword>
<dbReference type="PROSITE" id="PS50994">
    <property type="entry name" value="INTEGRASE"/>
    <property type="match status" value="1"/>
</dbReference>
<dbReference type="CDD" id="cd09274">
    <property type="entry name" value="RNase_HI_RT_Ty3"/>
    <property type="match status" value="1"/>
</dbReference>
<dbReference type="Pfam" id="PF00078">
    <property type="entry name" value="RVT_1"/>
    <property type="match status" value="1"/>
</dbReference>
<evidence type="ECO:0000256" key="3">
    <source>
        <dbReference type="ARBA" id="ARBA00022679"/>
    </source>
</evidence>
<evidence type="ECO:0000256" key="6">
    <source>
        <dbReference type="ARBA" id="ARBA00022750"/>
    </source>
</evidence>
<proteinExistence type="predicted"/>
<dbReference type="InterPro" id="IPR043128">
    <property type="entry name" value="Rev_trsase/Diguanyl_cyclase"/>
</dbReference>
<evidence type="ECO:0000256" key="11">
    <source>
        <dbReference type="SAM" id="MobiDB-lite"/>
    </source>
</evidence>
<evidence type="ECO:0000256" key="8">
    <source>
        <dbReference type="ARBA" id="ARBA00023125"/>
    </source>
</evidence>
<keyword evidence="8" id="KW-0238">DNA-binding</keyword>
<evidence type="ECO:0000259" key="12">
    <source>
        <dbReference type="PROSITE" id="PS50158"/>
    </source>
</evidence>
<dbReference type="SUPFAM" id="SSF56672">
    <property type="entry name" value="DNA/RNA polymerases"/>
    <property type="match status" value="1"/>
</dbReference>
<reference evidence="15 16" key="1">
    <citation type="submission" date="2021-06" db="EMBL/GenBank/DDBJ databases">
        <title>A haploid diamondback moth (Plutella xylostella L.) genome assembly resolves 31 chromosomes and identifies a diamide resistance mutation.</title>
        <authorList>
            <person name="Ward C.M."/>
            <person name="Perry K.D."/>
            <person name="Baker G."/>
            <person name="Powis K."/>
            <person name="Heckel D.G."/>
            <person name="Baxter S.W."/>
        </authorList>
    </citation>
    <scope>NUCLEOTIDE SEQUENCE [LARGE SCALE GENOMIC DNA]</scope>
    <source>
        <strain evidence="15 16">LV</strain>
        <tissue evidence="15">Single pupa</tissue>
    </source>
</reference>
<evidence type="ECO:0000313" key="15">
    <source>
        <dbReference type="EMBL" id="KAG7313128.1"/>
    </source>
</evidence>
<dbReference type="CDD" id="cd01647">
    <property type="entry name" value="RT_LTR"/>
    <property type="match status" value="1"/>
</dbReference>
<feature type="region of interest" description="Disordered" evidence="11">
    <location>
        <begin position="158"/>
        <end position="200"/>
    </location>
</feature>
<dbReference type="Gene3D" id="3.30.420.10">
    <property type="entry name" value="Ribonuclease H-like superfamily/Ribonuclease H"/>
    <property type="match status" value="1"/>
</dbReference>
<feature type="compositionally biased region" description="Basic and acidic residues" evidence="11">
    <location>
        <begin position="16"/>
        <end position="34"/>
    </location>
</feature>
<evidence type="ECO:0000256" key="10">
    <source>
        <dbReference type="PROSITE-ProRule" id="PRU00047"/>
    </source>
</evidence>
<keyword evidence="10" id="KW-0863">Zinc-finger</keyword>
<dbReference type="Pfam" id="PF00098">
    <property type="entry name" value="zf-CCHC"/>
    <property type="match status" value="1"/>
</dbReference>
<dbReference type="Pfam" id="PF00665">
    <property type="entry name" value="rve"/>
    <property type="match status" value="1"/>
</dbReference>
<dbReference type="EMBL" id="JAHIBW010000001">
    <property type="protein sequence ID" value="KAG7313128.1"/>
    <property type="molecule type" value="Genomic_DNA"/>
</dbReference>
<dbReference type="Gene3D" id="4.10.60.10">
    <property type="entry name" value="Zinc finger, CCHC-type"/>
    <property type="match status" value="1"/>
</dbReference>
<dbReference type="SUPFAM" id="SSF53098">
    <property type="entry name" value="Ribonuclease H-like"/>
    <property type="match status" value="1"/>
</dbReference>
<evidence type="ECO:0000313" key="16">
    <source>
        <dbReference type="Proteomes" id="UP000823941"/>
    </source>
</evidence>
<dbReference type="InterPro" id="IPR041588">
    <property type="entry name" value="Integrase_H2C2"/>
</dbReference>
<dbReference type="InterPro" id="IPR043502">
    <property type="entry name" value="DNA/RNA_pol_sf"/>
</dbReference>
<keyword evidence="6" id="KW-0064">Aspartyl protease</keyword>
<evidence type="ECO:0000256" key="2">
    <source>
        <dbReference type="ARBA" id="ARBA00022670"/>
    </source>
</evidence>
<evidence type="ECO:0000256" key="5">
    <source>
        <dbReference type="ARBA" id="ARBA00022722"/>
    </source>
</evidence>
<dbReference type="InterPro" id="IPR050951">
    <property type="entry name" value="Retrovirus_Pol_polyprotein"/>
</dbReference>
<feature type="domain" description="Reverse transcriptase" evidence="13">
    <location>
        <begin position="815"/>
        <end position="1003"/>
    </location>
</feature>
<dbReference type="InterPro" id="IPR036875">
    <property type="entry name" value="Znf_CCHC_sf"/>
</dbReference>
<dbReference type="PROSITE" id="PS50878">
    <property type="entry name" value="RT_POL"/>
    <property type="match status" value="1"/>
</dbReference>
<dbReference type="InterPro" id="IPR001878">
    <property type="entry name" value="Znf_CCHC"/>
</dbReference>
<dbReference type="InterPro" id="IPR036397">
    <property type="entry name" value="RNaseH_sf"/>
</dbReference>
<evidence type="ECO:0000256" key="9">
    <source>
        <dbReference type="ARBA" id="ARBA00023268"/>
    </source>
</evidence>
<feature type="domain" description="CCHC-type" evidence="12">
    <location>
        <begin position="444"/>
        <end position="459"/>
    </location>
</feature>
<accession>A0ABQ7R749</accession>
<dbReference type="Gene3D" id="1.10.340.70">
    <property type="match status" value="1"/>
</dbReference>
<evidence type="ECO:0000256" key="1">
    <source>
        <dbReference type="ARBA" id="ARBA00012493"/>
    </source>
</evidence>
<dbReference type="InterPro" id="IPR021109">
    <property type="entry name" value="Peptidase_aspartic_dom_sf"/>
</dbReference>
<dbReference type="PANTHER" id="PTHR37984">
    <property type="entry name" value="PROTEIN CBG26694"/>
    <property type="match status" value="1"/>
</dbReference>
<dbReference type="Pfam" id="PF17921">
    <property type="entry name" value="Integrase_H2C2"/>
    <property type="match status" value="1"/>
</dbReference>
<keyword evidence="5" id="KW-0540">Nuclease</keyword>
<feature type="compositionally biased region" description="Polar residues" evidence="11">
    <location>
        <begin position="179"/>
        <end position="200"/>
    </location>
</feature>
<feature type="compositionally biased region" description="Basic and acidic residues" evidence="11">
    <location>
        <begin position="79"/>
        <end position="94"/>
    </location>
</feature>
<dbReference type="CDD" id="cd00303">
    <property type="entry name" value="retropepsin_like"/>
    <property type="match status" value="1"/>
</dbReference>
<keyword evidence="16" id="KW-1185">Reference proteome</keyword>
<dbReference type="SMART" id="SM00343">
    <property type="entry name" value="ZnF_C2HC"/>
    <property type="match status" value="3"/>
</dbReference>
<organism evidence="15 16">
    <name type="scientific">Plutella xylostella</name>
    <name type="common">Diamondback moth</name>
    <name type="synonym">Plutella maculipennis</name>
    <dbReference type="NCBI Taxonomy" id="51655"/>
    <lineage>
        <taxon>Eukaryota</taxon>
        <taxon>Metazoa</taxon>
        <taxon>Ecdysozoa</taxon>
        <taxon>Arthropoda</taxon>
        <taxon>Hexapoda</taxon>
        <taxon>Insecta</taxon>
        <taxon>Pterygota</taxon>
        <taxon>Neoptera</taxon>
        <taxon>Endopterygota</taxon>
        <taxon>Lepidoptera</taxon>
        <taxon>Glossata</taxon>
        <taxon>Ditrysia</taxon>
        <taxon>Yponomeutoidea</taxon>
        <taxon>Plutellidae</taxon>
        <taxon>Plutella</taxon>
    </lineage>
</organism>
<dbReference type="Gene3D" id="3.10.10.10">
    <property type="entry name" value="HIV Type 1 Reverse Transcriptase, subunit A, domain 1"/>
    <property type="match status" value="1"/>
</dbReference>
<name>A0ABQ7R749_PLUXY</name>
<keyword evidence="7" id="KW-0255">Endonuclease</keyword>
<feature type="domain" description="Integrase catalytic" evidence="14">
    <location>
        <begin position="1365"/>
        <end position="1524"/>
    </location>
</feature>
<gene>
    <name evidence="15" type="ORF">JYU34_000216</name>
</gene>
<dbReference type="Pfam" id="PF17919">
    <property type="entry name" value="RT_RNaseH_2"/>
    <property type="match status" value="1"/>
</dbReference>
<dbReference type="InterPro" id="IPR012337">
    <property type="entry name" value="RNaseH-like_sf"/>
</dbReference>
<keyword evidence="10" id="KW-0479">Metal-binding</keyword>
<dbReference type="Proteomes" id="UP000823941">
    <property type="component" value="Chromosome 1"/>
</dbReference>
<dbReference type="Gene3D" id="2.40.70.10">
    <property type="entry name" value="Acid Proteases"/>
    <property type="match status" value="1"/>
</dbReference>
<dbReference type="SUPFAM" id="SSF57756">
    <property type="entry name" value="Retrovirus zinc finger-like domains"/>
    <property type="match status" value="1"/>
</dbReference>
<dbReference type="InterPro" id="IPR001584">
    <property type="entry name" value="Integrase_cat-core"/>
</dbReference>
<feature type="region of interest" description="Disordered" evidence="11">
    <location>
        <begin position="1"/>
        <end position="133"/>
    </location>
</feature>
<dbReference type="PROSITE" id="PS50158">
    <property type="entry name" value="ZF_CCHC"/>
    <property type="match status" value="1"/>
</dbReference>
<feature type="compositionally biased region" description="Basic and acidic residues" evidence="11">
    <location>
        <begin position="48"/>
        <end position="71"/>
    </location>
</feature>
<dbReference type="EC" id="2.7.7.49" evidence="1"/>
<keyword evidence="9" id="KW-0511">Multifunctional enzyme</keyword>
<keyword evidence="3" id="KW-0808">Transferase</keyword>
<dbReference type="InterPro" id="IPR000477">
    <property type="entry name" value="RT_dom"/>
</dbReference>
<feature type="compositionally biased region" description="Basic residues" evidence="11">
    <location>
        <begin position="1"/>
        <end position="15"/>
    </location>
</feature>
<keyword evidence="4" id="KW-0548">Nucleotidyltransferase</keyword>
<keyword evidence="2" id="KW-0645">Protease</keyword>
<evidence type="ECO:0000259" key="14">
    <source>
        <dbReference type="PROSITE" id="PS50994"/>
    </source>
</evidence>
<dbReference type="Gene3D" id="3.30.70.270">
    <property type="match status" value="2"/>
</dbReference>
<sequence length="1663" mass="189444">MSCSRSRSRRRRTRRDRGDSHATSRRSRSTERNRSPRRKRARRSPSTCRDRSRTTQRSYRDDDSRRSDATVRRSRRRDRSHEDTARRSKCRDRSPTTVSRSVILPGGVNRHQRDGRQGKSTDIPAGTTHDHVEALEDPKCNQLPSATGREDSGVLAANKQQCAEPGAATHREDPVSALPGSSSDGALEQNSQTVSGCNRQGQSDNNLLLSKTSINIGELAQLLTLLKPDSSSKINSSDNMIPDFDPSIKNHKMELWLAKVNECAQIYGWGETHIMHYALPKLKGHAKKWYQSQPTVLRSWQDWQVLLLKSFPCESNYGSLLSEMLERRLRYGESLDDYFYEKMTLINACEITGKRAVDCLVHGIDDRTIRSGAVSGQFKQPEDLLKFLKDVCKDQKDSFKMITRNRKQGLICNKCNEVGHRAINCRSNNIQPGQFVPSSTNTSCFNCGEKGHRVHQCTKPIIKCDECKLFGHKSSECTNKNKQKVLDKQVLLIDSSKSNGKKYYKQALLNKGFIECFVDLGSDCTLIREEQVKKFNLRITHDEIPVLRGLANSSVQPLGKTTFTLQIDSVEAEITAYIVKDFQLHTPLLVGQNFTELPQVIIAKTNETFTLFSRTIDAEKEQNKEDLSVNKLKLYVESDSEITGLGLVKCYCPEVKDADVYIRPSYRNVNGIEYCIQEGLYNINDNKCQLYVVSFSELPIYLQKDLTIARGYPINADKSPQEPPLHCLTVQSDLPPLEQSDILVNPSLTEEQKNKVYNLVAEYRDCFAQNLSELGCTNIAELEIKLTDDTPVVYRPYRLSHTEKEVVREMVKELVDNNIVEESESSYASPVLLVSKKTGGYRLCVDYRALNRKTVRDQFPLPRIDDQIDLLSGNEYFTSLDMASGYYQIPVKDSCKHLTAFITPDGLFQFRRAPFGLANCPAVFQRTINKILSKPLKNDTGKINSEKCAIAYMDDILIPGKTFEEALTKLKMTFQLIRESGLTLNVKKCRFFETNINYLGFEISADGIRPGKAKIMAVESFPEPKSVHEVRQFIGLASYFRKFIYGFATIAKPLTDLTKQNVHWKWEKEQQEAFSLLKEKLVQRPILSLYNPNHILELHCDASKLGIAGILFQKEHDKADLKPVAYFSRKTTSDEEKMHAYELETLAVIASLSRFRVYLLGKPFAIVSDCSALGTTFVKRDLIPRIARWWVALQEYDCTIIHKPGCSMRHVDALSRNPSDHCTDGSDKYDHLSRVLNITQDDWLLSLQLSDPKIQHIRSVLEDPQYNDVSDIKQNFVIKNNRVYRKIGEELKWVVPKSARWQICQRNHDEIGHFALEKTLNKIKKDFWFPKMKRFISKYVKSCIHCAFAKEPAGSKEGYLHNIPKIDVPFHTVHVDHLGPFVKGATGNQYLLVIVDGFTKFCILKPLRDTKSKPTIRTLKEVLSTFGHPHRLISDRGTCFTSAEFKRFCTEYEFKHILNAVSAPRANGQVERYNRTILDGLRSYTDKSGENKWDQKLGDMQWGLNNTLNKGIGKTPAEALFGKRLLGKGEGVLADAVVETRQNSKDIDQIRAEIVEHIDKDQMGQKQRFDKNRKSAKIYKVGDLVKILKNTPSNDGKSRKLLPKYTGPFKISKVLENDRYEVSTIPGSTITKGRYSNIWSVDRIQPWITIPESESSDDESSNN</sequence>
<comment type="caution">
    <text evidence="15">The sequence shown here is derived from an EMBL/GenBank/DDBJ whole genome shotgun (WGS) entry which is preliminary data.</text>
</comment>